<name>A0A914CEN6_9BILA</name>
<dbReference type="WBParaSite" id="ACRNAN_Path_983.g3780.t1">
    <property type="protein sequence ID" value="ACRNAN_Path_983.g3780.t1"/>
    <property type="gene ID" value="ACRNAN_Path_983.g3780"/>
</dbReference>
<evidence type="ECO:0000256" key="1">
    <source>
        <dbReference type="SAM" id="MobiDB-lite"/>
    </source>
</evidence>
<dbReference type="AlphaFoldDB" id="A0A914CEN6"/>
<dbReference type="Proteomes" id="UP000887540">
    <property type="component" value="Unplaced"/>
</dbReference>
<feature type="compositionally biased region" description="Polar residues" evidence="1">
    <location>
        <begin position="7"/>
        <end position="20"/>
    </location>
</feature>
<evidence type="ECO:0000313" key="2">
    <source>
        <dbReference type="Proteomes" id="UP000887540"/>
    </source>
</evidence>
<protein>
    <submittedName>
        <fullName evidence="3">Uncharacterized protein</fullName>
    </submittedName>
</protein>
<keyword evidence="2" id="KW-1185">Reference proteome</keyword>
<dbReference type="GO" id="GO:0003676">
    <property type="term" value="F:nucleic acid binding"/>
    <property type="evidence" value="ECO:0007669"/>
    <property type="project" value="InterPro"/>
</dbReference>
<dbReference type="Gene3D" id="3.30.420.10">
    <property type="entry name" value="Ribonuclease H-like superfamily/Ribonuclease H"/>
    <property type="match status" value="1"/>
</dbReference>
<reference evidence="3" key="1">
    <citation type="submission" date="2022-11" db="UniProtKB">
        <authorList>
            <consortium name="WormBaseParasite"/>
        </authorList>
    </citation>
    <scope>IDENTIFICATION</scope>
</reference>
<accession>A0A914CEN6</accession>
<evidence type="ECO:0000313" key="3">
    <source>
        <dbReference type="WBParaSite" id="ACRNAN_Path_983.g3780.t1"/>
    </source>
</evidence>
<sequence length="86" mass="10145">MKEQRQLKPQRTSKQWQTRLQSRERRSGASNKVYTDNPFETLEALQAKIIEEVDKIPLDMIRAAFSDHKRRLEECVRRNGASVEIC</sequence>
<organism evidence="2 3">
    <name type="scientific">Acrobeloides nanus</name>
    <dbReference type="NCBI Taxonomy" id="290746"/>
    <lineage>
        <taxon>Eukaryota</taxon>
        <taxon>Metazoa</taxon>
        <taxon>Ecdysozoa</taxon>
        <taxon>Nematoda</taxon>
        <taxon>Chromadorea</taxon>
        <taxon>Rhabditida</taxon>
        <taxon>Tylenchina</taxon>
        <taxon>Cephalobomorpha</taxon>
        <taxon>Cephaloboidea</taxon>
        <taxon>Cephalobidae</taxon>
        <taxon>Acrobeloides</taxon>
    </lineage>
</organism>
<proteinExistence type="predicted"/>
<dbReference type="InterPro" id="IPR036397">
    <property type="entry name" value="RNaseH_sf"/>
</dbReference>
<feature type="region of interest" description="Disordered" evidence="1">
    <location>
        <begin position="1"/>
        <end position="34"/>
    </location>
</feature>